<feature type="non-terminal residue" evidence="9">
    <location>
        <position position="1"/>
    </location>
</feature>
<evidence type="ECO:0000313" key="10">
    <source>
        <dbReference type="Proteomes" id="UP001529510"/>
    </source>
</evidence>
<evidence type="ECO:0000256" key="1">
    <source>
        <dbReference type="ARBA" id="ARBA00004138"/>
    </source>
</evidence>
<feature type="non-terminal residue" evidence="9">
    <location>
        <position position="74"/>
    </location>
</feature>
<dbReference type="EMBL" id="JAMKFB020000019">
    <property type="protein sequence ID" value="KAL0166483.1"/>
    <property type="molecule type" value="Genomic_DNA"/>
</dbReference>
<accession>A0ABD0NX68</accession>
<keyword evidence="10" id="KW-1185">Reference proteome</keyword>
<comment type="caution">
    <text evidence="9">The sequence shown here is derived from an EMBL/GenBank/DDBJ whole genome shotgun (WGS) entry which is preliminary data.</text>
</comment>
<dbReference type="GO" id="GO:0005856">
    <property type="term" value="C:cytoskeleton"/>
    <property type="evidence" value="ECO:0007669"/>
    <property type="project" value="UniProtKB-SubCell"/>
</dbReference>
<dbReference type="AlphaFoldDB" id="A0ABD0NX68"/>
<evidence type="ECO:0000313" key="9">
    <source>
        <dbReference type="EMBL" id="KAL0166483.1"/>
    </source>
</evidence>
<comment type="subcellular location">
    <subcellularLocation>
        <location evidence="1">Cell projection</location>
        <location evidence="1">Cilium</location>
    </subcellularLocation>
    <subcellularLocation>
        <location evidence="2">Cytoplasm</location>
        <location evidence="2">Cytoskeleton</location>
    </subcellularLocation>
</comment>
<dbReference type="PANTHER" id="PTHR14885">
    <property type="entry name" value="CILIA- AND FLAGELLA-ASSOCIATED PROTEIN 43-RELATED"/>
    <property type="match status" value="1"/>
</dbReference>
<dbReference type="Proteomes" id="UP001529510">
    <property type="component" value="Unassembled WGS sequence"/>
</dbReference>
<evidence type="ECO:0000256" key="8">
    <source>
        <dbReference type="ARBA" id="ARBA00023273"/>
    </source>
</evidence>
<keyword evidence="6" id="KW-0175">Coiled coil</keyword>
<dbReference type="InterPro" id="IPR036322">
    <property type="entry name" value="WD40_repeat_dom_sf"/>
</dbReference>
<proteinExistence type="predicted"/>
<evidence type="ECO:0000256" key="3">
    <source>
        <dbReference type="ARBA" id="ARBA00022490"/>
    </source>
</evidence>
<reference evidence="9 10" key="1">
    <citation type="submission" date="2024-05" db="EMBL/GenBank/DDBJ databases">
        <title>Genome sequencing and assembly of Indian major carp, Cirrhinus mrigala (Hamilton, 1822).</title>
        <authorList>
            <person name="Mohindra V."/>
            <person name="Chowdhury L.M."/>
            <person name="Lal K."/>
            <person name="Jena J.K."/>
        </authorList>
    </citation>
    <scope>NUCLEOTIDE SEQUENCE [LARGE SCALE GENOMIC DNA]</scope>
    <source>
        <strain evidence="9">CM1030</strain>
        <tissue evidence="9">Blood</tissue>
    </source>
</reference>
<evidence type="ECO:0000256" key="4">
    <source>
        <dbReference type="ARBA" id="ARBA00022574"/>
    </source>
</evidence>
<keyword evidence="8" id="KW-0966">Cell projection</keyword>
<organism evidence="9 10">
    <name type="scientific">Cirrhinus mrigala</name>
    <name type="common">Mrigala</name>
    <dbReference type="NCBI Taxonomy" id="683832"/>
    <lineage>
        <taxon>Eukaryota</taxon>
        <taxon>Metazoa</taxon>
        <taxon>Chordata</taxon>
        <taxon>Craniata</taxon>
        <taxon>Vertebrata</taxon>
        <taxon>Euteleostomi</taxon>
        <taxon>Actinopterygii</taxon>
        <taxon>Neopterygii</taxon>
        <taxon>Teleostei</taxon>
        <taxon>Ostariophysi</taxon>
        <taxon>Cypriniformes</taxon>
        <taxon>Cyprinidae</taxon>
        <taxon>Labeoninae</taxon>
        <taxon>Labeonini</taxon>
        <taxon>Cirrhinus</taxon>
    </lineage>
</organism>
<evidence type="ECO:0000256" key="5">
    <source>
        <dbReference type="ARBA" id="ARBA00022737"/>
    </source>
</evidence>
<dbReference type="PANTHER" id="PTHR14885:SF3">
    <property type="entry name" value="CILIA- AND FLAGELLA-ASSOCIATED PROTEIN 44"/>
    <property type="match status" value="1"/>
</dbReference>
<protein>
    <submittedName>
        <fullName evidence="9">Uncharacterized protein</fullName>
    </submittedName>
</protein>
<evidence type="ECO:0000256" key="6">
    <source>
        <dbReference type="ARBA" id="ARBA00023054"/>
    </source>
</evidence>
<evidence type="ECO:0000256" key="2">
    <source>
        <dbReference type="ARBA" id="ARBA00004245"/>
    </source>
</evidence>
<dbReference type="SUPFAM" id="SSF50978">
    <property type="entry name" value="WD40 repeat-like"/>
    <property type="match status" value="1"/>
</dbReference>
<keyword evidence="3" id="KW-0963">Cytoplasm</keyword>
<sequence>IRAYPVQTLDHQLSSMQVYWALSVHDNHYGHVRHIRFSFDDTFVLSAGEDGNIFSFSCLPKEELQKAMQHKHAK</sequence>
<name>A0ABD0NX68_CIRMR</name>
<gene>
    <name evidence="9" type="ORF">M9458_038327</name>
</gene>
<dbReference type="GO" id="GO:0005929">
    <property type="term" value="C:cilium"/>
    <property type="evidence" value="ECO:0007669"/>
    <property type="project" value="UniProtKB-SubCell"/>
</dbReference>
<keyword evidence="7" id="KW-0206">Cytoskeleton</keyword>
<evidence type="ECO:0000256" key="7">
    <source>
        <dbReference type="ARBA" id="ARBA00023212"/>
    </source>
</evidence>
<keyword evidence="4" id="KW-0853">WD repeat</keyword>
<keyword evidence="5" id="KW-0677">Repeat</keyword>